<dbReference type="Proteomes" id="UP001320706">
    <property type="component" value="Unassembled WGS sequence"/>
</dbReference>
<comment type="caution">
    <text evidence="1">The sequence shown here is derived from an EMBL/GenBank/DDBJ whole genome shotgun (WGS) entry which is preliminary data.</text>
</comment>
<evidence type="ECO:0000313" key="2">
    <source>
        <dbReference type="Proteomes" id="UP001320706"/>
    </source>
</evidence>
<gene>
    <name evidence="1" type="ORF">M8818_002420</name>
</gene>
<dbReference type="EMBL" id="JAMKPW020000010">
    <property type="protein sequence ID" value="KAK8214837.1"/>
    <property type="molecule type" value="Genomic_DNA"/>
</dbReference>
<sequence length="220" mass="21604">MSSAGTKVTKDPQAQNDPKVEGAGTITSDSLAGESLSQGGSFGAGSHVAASKQPSASTTTNNTDTSGATKLDPAPDAEARQASEEWSESAQLNAGKGLGKSAGVGPTYNIDSGGGKPYNTTTGSGSNVGVAPNYVNTPANRVGGSARPHGANISEGGFDSGAPNASFNQDIGGKNDPGRVALNEFQRKDAESGADAGGGPRQAGVTNDGQYSALGGDTSA</sequence>
<reference evidence="1" key="1">
    <citation type="submission" date="2024-02" db="EMBL/GenBank/DDBJ databases">
        <title>Metagenome Assembled Genome of Zalaria obscura JY119.</title>
        <authorList>
            <person name="Vighnesh L."/>
            <person name="Jagadeeshwari U."/>
            <person name="Venkata Ramana C."/>
            <person name="Sasikala C."/>
        </authorList>
    </citation>
    <scope>NUCLEOTIDE SEQUENCE</scope>
    <source>
        <strain evidence="1">JY119</strain>
    </source>
</reference>
<evidence type="ECO:0000313" key="1">
    <source>
        <dbReference type="EMBL" id="KAK8214837.1"/>
    </source>
</evidence>
<name>A0ACC3SHQ9_9PEZI</name>
<organism evidence="1 2">
    <name type="scientific">Zalaria obscura</name>
    <dbReference type="NCBI Taxonomy" id="2024903"/>
    <lineage>
        <taxon>Eukaryota</taxon>
        <taxon>Fungi</taxon>
        <taxon>Dikarya</taxon>
        <taxon>Ascomycota</taxon>
        <taxon>Pezizomycotina</taxon>
        <taxon>Dothideomycetes</taxon>
        <taxon>Dothideomycetidae</taxon>
        <taxon>Dothideales</taxon>
        <taxon>Zalariaceae</taxon>
        <taxon>Zalaria</taxon>
    </lineage>
</organism>
<proteinExistence type="predicted"/>
<accession>A0ACC3SHQ9</accession>
<protein>
    <submittedName>
        <fullName evidence="1">Uncharacterized protein</fullName>
    </submittedName>
</protein>
<keyword evidence="2" id="KW-1185">Reference proteome</keyword>